<evidence type="ECO:0000313" key="1">
    <source>
        <dbReference type="EMBL" id="CAE7227894.1"/>
    </source>
</evidence>
<proteinExistence type="predicted"/>
<dbReference type="Proteomes" id="UP000649617">
    <property type="component" value="Unassembled WGS sequence"/>
</dbReference>
<feature type="non-terminal residue" evidence="1">
    <location>
        <position position="98"/>
    </location>
</feature>
<sequence>TLWLRVCLRHPVGRLQRRLAGCRCVGPRCILGHLHHGGGKRRASQPGCYACLFARAASGTRHDCREVAAVCGGPNGWRHPGWSDEPSHLRRDHCGFRT</sequence>
<dbReference type="EMBL" id="CAJNIZ010003991">
    <property type="protein sequence ID" value="CAE7227894.1"/>
    <property type="molecule type" value="Genomic_DNA"/>
</dbReference>
<comment type="caution">
    <text evidence="1">The sequence shown here is derived from an EMBL/GenBank/DDBJ whole genome shotgun (WGS) entry which is preliminary data.</text>
</comment>
<accession>A0A812KEH1</accession>
<name>A0A812KEH1_SYMPI</name>
<reference evidence="1" key="1">
    <citation type="submission" date="2021-02" db="EMBL/GenBank/DDBJ databases">
        <authorList>
            <person name="Dougan E. K."/>
            <person name="Rhodes N."/>
            <person name="Thang M."/>
            <person name="Chan C."/>
        </authorList>
    </citation>
    <scope>NUCLEOTIDE SEQUENCE</scope>
</reference>
<gene>
    <name evidence="1" type="primary">glpF</name>
    <name evidence="1" type="ORF">SPIL2461_LOCUS3314</name>
</gene>
<dbReference type="AlphaFoldDB" id="A0A812KEH1"/>
<keyword evidence="2" id="KW-1185">Reference proteome</keyword>
<evidence type="ECO:0000313" key="2">
    <source>
        <dbReference type="Proteomes" id="UP000649617"/>
    </source>
</evidence>
<protein>
    <submittedName>
        <fullName evidence="1">GlpF protein</fullName>
    </submittedName>
</protein>
<organism evidence="1 2">
    <name type="scientific">Symbiodinium pilosum</name>
    <name type="common">Dinoflagellate</name>
    <dbReference type="NCBI Taxonomy" id="2952"/>
    <lineage>
        <taxon>Eukaryota</taxon>
        <taxon>Sar</taxon>
        <taxon>Alveolata</taxon>
        <taxon>Dinophyceae</taxon>
        <taxon>Suessiales</taxon>
        <taxon>Symbiodiniaceae</taxon>
        <taxon>Symbiodinium</taxon>
    </lineage>
</organism>